<proteinExistence type="predicted"/>
<name>A0A0R2G5P6_9LACO</name>
<dbReference type="EMBL" id="JQAX01000002">
    <property type="protein sequence ID" value="KRN32556.1"/>
    <property type="molecule type" value="Genomic_DNA"/>
</dbReference>
<evidence type="ECO:0000313" key="1">
    <source>
        <dbReference type="EMBL" id="KRN32556.1"/>
    </source>
</evidence>
<dbReference type="RefSeq" id="WP_022791296.1">
    <property type="nucleotide sequence ID" value="NZ_ATUU01000002.1"/>
</dbReference>
<comment type="caution">
    <text evidence="1">The sequence shown here is derived from an EMBL/GenBank/DDBJ whole genome shotgun (WGS) entry which is preliminary data.</text>
</comment>
<dbReference type="eggNOG" id="ENOG502ZDPC">
    <property type="taxonomic scope" value="Bacteria"/>
</dbReference>
<dbReference type="InParanoid" id="A0A0R2G5P6"/>
<dbReference type="PATRIC" id="fig|1123500.6.peg.917"/>
<organism evidence="1 2">
    <name type="scientific">Weissella halotolerans DSM 20190</name>
    <dbReference type="NCBI Taxonomy" id="1123500"/>
    <lineage>
        <taxon>Bacteria</taxon>
        <taxon>Bacillati</taxon>
        <taxon>Bacillota</taxon>
        <taxon>Bacilli</taxon>
        <taxon>Lactobacillales</taxon>
        <taxon>Lactobacillaceae</taxon>
        <taxon>Weissella</taxon>
    </lineage>
</organism>
<dbReference type="STRING" id="1123500.GCA_000420365_00510"/>
<dbReference type="Proteomes" id="UP000051296">
    <property type="component" value="Unassembled WGS sequence"/>
</dbReference>
<sequence length="130" mass="14396">MSLVAGTVVFTRGDQSFFLVTEQAPRARFYTVKMHKHKNETALGSLLTGFKSDLGLSIENLRLSELAVWHDASLQVGPISLFTFTPVNIEAIDFERLHAVGLAFMNARDVRELLKSVDMTAVAGFDEGKH</sequence>
<reference evidence="1 2" key="1">
    <citation type="journal article" date="2015" name="Genome Announc.">
        <title>Expanding the biotechnology potential of lactobacilli through comparative genomics of 213 strains and associated genera.</title>
        <authorList>
            <person name="Sun Z."/>
            <person name="Harris H.M."/>
            <person name="McCann A."/>
            <person name="Guo C."/>
            <person name="Argimon S."/>
            <person name="Zhang W."/>
            <person name="Yang X."/>
            <person name="Jeffery I.B."/>
            <person name="Cooney J.C."/>
            <person name="Kagawa T.F."/>
            <person name="Liu W."/>
            <person name="Song Y."/>
            <person name="Salvetti E."/>
            <person name="Wrobel A."/>
            <person name="Rasinkangas P."/>
            <person name="Parkhill J."/>
            <person name="Rea M.C."/>
            <person name="O'Sullivan O."/>
            <person name="Ritari J."/>
            <person name="Douillard F.P."/>
            <person name="Paul Ross R."/>
            <person name="Yang R."/>
            <person name="Briner A.E."/>
            <person name="Felis G.E."/>
            <person name="de Vos W.M."/>
            <person name="Barrangou R."/>
            <person name="Klaenhammer T.R."/>
            <person name="Caufield P.W."/>
            <person name="Cui Y."/>
            <person name="Zhang H."/>
            <person name="O'Toole P.W."/>
        </authorList>
    </citation>
    <scope>NUCLEOTIDE SEQUENCE [LARGE SCALE GENOMIC DNA]</scope>
    <source>
        <strain evidence="1 2">DSM 20190</strain>
    </source>
</reference>
<dbReference type="OrthoDB" id="2142170at2"/>
<dbReference type="AlphaFoldDB" id="A0A0R2G5P6"/>
<evidence type="ECO:0000313" key="2">
    <source>
        <dbReference type="Proteomes" id="UP000051296"/>
    </source>
</evidence>
<accession>A0A0R2G5P6</accession>
<gene>
    <name evidence="1" type="ORF">IV68_GL000911</name>
</gene>
<protein>
    <submittedName>
        <fullName evidence="1">Uncharacterized protein</fullName>
    </submittedName>
</protein>
<keyword evidence="2" id="KW-1185">Reference proteome</keyword>